<evidence type="ECO:0000256" key="7">
    <source>
        <dbReference type="ARBA" id="ARBA00023180"/>
    </source>
</evidence>
<keyword evidence="7" id="KW-0325">Glycoprotein</keyword>
<gene>
    <name evidence="11" type="ORF">SBAD_LOCUS9385</name>
</gene>
<proteinExistence type="predicted"/>
<keyword evidence="6" id="KW-1015">Disulfide bond</keyword>
<sequence length="431" mass="48264">DLPPQFADSDSQTPVPSGIQGCSLDRGSVKATVSTAMTLSAFLLVGSLSFVFVEEQAAWRTQVPLFEIGRNGVLKRIHLQRPSKTSHRTKRSVEVPHPLAPELHSSDNNTMNLSIDLLLIADDSVYDSFLTASNGDEYSCVSAIHQYFSGILYEVSRIYSSNKLGDMKFTLYPVGIIITKHQSQVPWTSEDMYDNESSNEHRLKAAEALMAFKDWIQRERDNLPEHDHAMAITKRDLSRSGIAYIKSICKIGESISLVEDLGGMATAAVAGHELAHSLGAQHDGDKINDYCPTDHNYLMVPGVSSSRDTVANTFTFSNCTVKQIREHIFRRNGSAVLQCLQRHRVRKRRHFGFKNIGAHPGQLFDANQQCQLAFGATFRYCNAVEEGAKDCETCDIAMNVSFRQIRPIADQQTDQQRNAIYTIDQPFIYYF</sequence>
<dbReference type="InterPro" id="IPR041645">
    <property type="entry name" value="ADAMTS_CR_2"/>
</dbReference>
<dbReference type="EMBL" id="UZAM01012656">
    <property type="protein sequence ID" value="VDP22865.1"/>
    <property type="molecule type" value="Genomic_DNA"/>
</dbReference>
<dbReference type="Pfam" id="PF13688">
    <property type="entry name" value="Reprolysin_5"/>
    <property type="match status" value="1"/>
</dbReference>
<dbReference type="GO" id="GO:0006509">
    <property type="term" value="P:membrane protein ectodomain proteolysis"/>
    <property type="evidence" value="ECO:0007669"/>
    <property type="project" value="TreeGrafter"/>
</dbReference>
<reference evidence="11 12" key="2">
    <citation type="submission" date="2018-11" db="EMBL/GenBank/DDBJ databases">
        <authorList>
            <consortium name="Pathogen Informatics"/>
        </authorList>
    </citation>
    <scope>NUCLEOTIDE SEQUENCE [LARGE SCALE GENOMIC DNA]</scope>
</reference>
<organism evidence="13">
    <name type="scientific">Soboliphyme baturini</name>
    <dbReference type="NCBI Taxonomy" id="241478"/>
    <lineage>
        <taxon>Eukaryota</taxon>
        <taxon>Metazoa</taxon>
        <taxon>Ecdysozoa</taxon>
        <taxon>Nematoda</taxon>
        <taxon>Enoplea</taxon>
        <taxon>Dorylaimia</taxon>
        <taxon>Dioctophymatida</taxon>
        <taxon>Dioctophymatoidea</taxon>
        <taxon>Soboliphymatidae</taxon>
        <taxon>Soboliphyme</taxon>
    </lineage>
</organism>
<reference evidence="13" key="1">
    <citation type="submission" date="2016-06" db="UniProtKB">
        <authorList>
            <consortium name="WormBaseParasite"/>
        </authorList>
    </citation>
    <scope>IDENTIFICATION</scope>
</reference>
<feature type="active site" evidence="8">
    <location>
        <position position="273"/>
    </location>
</feature>
<comment type="caution">
    <text evidence="8">Lacks conserved residue(s) required for the propagation of feature annotation.</text>
</comment>
<dbReference type="SUPFAM" id="SSF55486">
    <property type="entry name" value="Metalloproteases ('zincins'), catalytic domain"/>
    <property type="match status" value="1"/>
</dbReference>
<keyword evidence="1" id="KW-0645">Protease</keyword>
<evidence type="ECO:0000256" key="6">
    <source>
        <dbReference type="ARBA" id="ARBA00023157"/>
    </source>
</evidence>
<keyword evidence="2 8" id="KW-0479">Metal-binding</keyword>
<dbReference type="GO" id="GO:0046872">
    <property type="term" value="F:metal ion binding"/>
    <property type="evidence" value="ECO:0007669"/>
    <property type="project" value="UniProtKB-KW"/>
</dbReference>
<dbReference type="WBParaSite" id="SBAD_0000972501-mRNA-1">
    <property type="protein sequence ID" value="SBAD_0000972501-mRNA-1"/>
    <property type="gene ID" value="SBAD_0000972501"/>
</dbReference>
<dbReference type="PROSITE" id="PS50215">
    <property type="entry name" value="ADAM_MEPRO"/>
    <property type="match status" value="1"/>
</dbReference>
<feature type="region of interest" description="Disordered" evidence="9">
    <location>
        <begin position="1"/>
        <end position="20"/>
    </location>
</feature>
<dbReference type="InterPro" id="IPR024079">
    <property type="entry name" value="MetalloPept_cat_dom_sf"/>
</dbReference>
<evidence type="ECO:0000256" key="9">
    <source>
        <dbReference type="SAM" id="MobiDB-lite"/>
    </source>
</evidence>
<evidence type="ECO:0000313" key="12">
    <source>
        <dbReference type="Proteomes" id="UP000270296"/>
    </source>
</evidence>
<evidence type="ECO:0000256" key="8">
    <source>
        <dbReference type="PROSITE-ProRule" id="PRU00276"/>
    </source>
</evidence>
<protein>
    <submittedName>
        <fullName evidence="13">Peptidase M12B domain-containing protein</fullName>
    </submittedName>
</protein>
<dbReference type="Proteomes" id="UP000270296">
    <property type="component" value="Unassembled WGS sequence"/>
</dbReference>
<dbReference type="OrthoDB" id="10035764at2759"/>
<keyword evidence="3" id="KW-0378">Hydrolase</keyword>
<evidence type="ECO:0000256" key="1">
    <source>
        <dbReference type="ARBA" id="ARBA00022670"/>
    </source>
</evidence>
<accession>A0A183J0I7</accession>
<keyword evidence="4 8" id="KW-0862">Zinc</keyword>
<dbReference type="Pfam" id="PF17771">
    <property type="entry name" value="ADAMTS_CR_2"/>
    <property type="match status" value="1"/>
</dbReference>
<dbReference type="PANTHER" id="PTHR11905:SF159">
    <property type="entry name" value="ADAM METALLOPROTEASE"/>
    <property type="match status" value="1"/>
</dbReference>
<feature type="binding site" evidence="8">
    <location>
        <position position="276"/>
    </location>
    <ligand>
        <name>Zn(2+)</name>
        <dbReference type="ChEBI" id="CHEBI:29105"/>
        <note>catalytic</note>
    </ligand>
</feature>
<keyword evidence="5" id="KW-0482">Metalloprotease</keyword>
<evidence type="ECO:0000313" key="13">
    <source>
        <dbReference type="WBParaSite" id="SBAD_0000972501-mRNA-1"/>
    </source>
</evidence>
<dbReference type="GO" id="GO:0004222">
    <property type="term" value="F:metalloendopeptidase activity"/>
    <property type="evidence" value="ECO:0007669"/>
    <property type="project" value="InterPro"/>
</dbReference>
<dbReference type="InterPro" id="IPR001590">
    <property type="entry name" value="Peptidase_M12B"/>
</dbReference>
<dbReference type="Gene3D" id="3.40.390.10">
    <property type="entry name" value="Collagenase (Catalytic Domain)"/>
    <property type="match status" value="1"/>
</dbReference>
<dbReference type="Gene3D" id="3.40.1620.60">
    <property type="match status" value="1"/>
</dbReference>
<evidence type="ECO:0000256" key="5">
    <source>
        <dbReference type="ARBA" id="ARBA00023049"/>
    </source>
</evidence>
<evidence type="ECO:0000256" key="3">
    <source>
        <dbReference type="ARBA" id="ARBA00022801"/>
    </source>
</evidence>
<feature type="domain" description="Peptidase M12B" evidence="10">
    <location>
        <begin position="113"/>
        <end position="340"/>
    </location>
</feature>
<dbReference type="AlphaFoldDB" id="A0A183J0I7"/>
<dbReference type="PANTHER" id="PTHR11905">
    <property type="entry name" value="ADAM A DISINTEGRIN AND METALLOPROTEASE DOMAIN"/>
    <property type="match status" value="1"/>
</dbReference>
<keyword evidence="12" id="KW-1185">Reference proteome</keyword>
<feature type="binding site" evidence="8">
    <location>
        <position position="282"/>
    </location>
    <ligand>
        <name>Zn(2+)</name>
        <dbReference type="ChEBI" id="CHEBI:29105"/>
        <note>catalytic</note>
    </ligand>
</feature>
<evidence type="ECO:0000313" key="11">
    <source>
        <dbReference type="EMBL" id="VDP22865.1"/>
    </source>
</evidence>
<evidence type="ECO:0000256" key="4">
    <source>
        <dbReference type="ARBA" id="ARBA00022833"/>
    </source>
</evidence>
<evidence type="ECO:0000256" key="2">
    <source>
        <dbReference type="ARBA" id="ARBA00022723"/>
    </source>
</evidence>
<name>A0A183J0I7_9BILA</name>
<evidence type="ECO:0000259" key="10">
    <source>
        <dbReference type="PROSITE" id="PS50215"/>
    </source>
</evidence>
<feature type="binding site" evidence="8">
    <location>
        <position position="272"/>
    </location>
    <ligand>
        <name>Zn(2+)</name>
        <dbReference type="ChEBI" id="CHEBI:29105"/>
        <note>catalytic</note>
    </ligand>
</feature>